<gene>
    <name evidence="3" type="ordered locus">Desmer_1137</name>
</gene>
<dbReference type="PANTHER" id="PTHR34580:SF1">
    <property type="entry name" value="PROTEIN PAFC"/>
    <property type="match status" value="1"/>
</dbReference>
<dbReference type="eggNOG" id="COG2378">
    <property type="taxonomic scope" value="Bacteria"/>
</dbReference>
<evidence type="ECO:0000259" key="1">
    <source>
        <dbReference type="Pfam" id="PF13280"/>
    </source>
</evidence>
<dbReference type="Pfam" id="PF13280">
    <property type="entry name" value="WYL"/>
    <property type="match status" value="1"/>
</dbReference>
<dbReference type="AlphaFoldDB" id="J7IMY3"/>
<dbReference type="InterPro" id="IPR051534">
    <property type="entry name" value="CBASS_pafABC_assoc_protein"/>
</dbReference>
<reference evidence="3 4" key="1">
    <citation type="journal article" date="2012" name="J. Bacteriol.">
        <title>Complete genome sequences of Desulfosporosinus orientis DSM765T, Desulfosporosinus youngiae DSM17734T, Desulfosporosinus meridiei DSM13257T, and Desulfosporosinus acidiphilus DSM22704T.</title>
        <authorList>
            <person name="Pester M."/>
            <person name="Brambilla E."/>
            <person name="Alazard D."/>
            <person name="Rattei T."/>
            <person name="Weinmaier T."/>
            <person name="Han J."/>
            <person name="Lucas S."/>
            <person name="Lapidus A."/>
            <person name="Cheng J.F."/>
            <person name="Goodwin L."/>
            <person name="Pitluck S."/>
            <person name="Peters L."/>
            <person name="Ovchinnikova G."/>
            <person name="Teshima H."/>
            <person name="Detter J.C."/>
            <person name="Han C.S."/>
            <person name="Tapia R."/>
            <person name="Land M.L."/>
            <person name="Hauser L."/>
            <person name="Kyrpides N.C."/>
            <person name="Ivanova N.N."/>
            <person name="Pagani I."/>
            <person name="Huntmann M."/>
            <person name="Wei C.L."/>
            <person name="Davenport K.W."/>
            <person name="Daligault H."/>
            <person name="Chain P.S."/>
            <person name="Chen A."/>
            <person name="Mavromatis K."/>
            <person name="Markowitz V."/>
            <person name="Szeto E."/>
            <person name="Mikhailova N."/>
            <person name="Pati A."/>
            <person name="Wagner M."/>
            <person name="Woyke T."/>
            <person name="Ollivier B."/>
            <person name="Klenk H.P."/>
            <person name="Spring S."/>
            <person name="Loy A."/>
        </authorList>
    </citation>
    <scope>NUCLEOTIDE SEQUENCE [LARGE SCALE GENOMIC DNA]</scope>
    <source>
        <strain evidence="4">ATCC BAA-275 / DSM 13257 / NCIMB 13706 / S10</strain>
    </source>
</reference>
<accession>J7IMY3</accession>
<dbReference type="OrthoDB" id="9767131at2"/>
<feature type="domain" description="WCX" evidence="2">
    <location>
        <begin position="306"/>
        <end position="382"/>
    </location>
</feature>
<name>J7IMY3_DESMD</name>
<reference evidence="4" key="2">
    <citation type="submission" date="2012-08" db="EMBL/GenBank/DDBJ databases">
        <title>Finished genome of Desulfosporosinus meridiei DSM 13257.</title>
        <authorList>
            <person name="Huntemann M."/>
            <person name="Wei C.-L."/>
            <person name="Han J."/>
            <person name="Detter J.C."/>
            <person name="Han C."/>
            <person name="Davenport K."/>
            <person name="Daligault H."/>
            <person name="Erkkila T."/>
            <person name="Gu W."/>
            <person name="Munk A.C.C."/>
            <person name="Teshima H."/>
            <person name="Xu Y."/>
            <person name="Chain P."/>
            <person name="Tapia R."/>
            <person name="Chen A."/>
            <person name="Krypides N."/>
            <person name="Mavromatis K."/>
            <person name="Markowitz V."/>
            <person name="Szeto E."/>
            <person name="Ivanova N."/>
            <person name="Mikhailova N."/>
            <person name="Ovchinnikova G."/>
            <person name="Pagani I."/>
            <person name="Pati A."/>
            <person name="Goodwin L."/>
            <person name="Peters L."/>
            <person name="Pitluck S."/>
            <person name="Woyke T."/>
            <person name="Pester M."/>
            <person name="Spring S."/>
            <person name="Ollivier B."/>
            <person name="Rattei T."/>
            <person name="Klenk H.-P."/>
            <person name="Wagner M."/>
            <person name="Loy A."/>
        </authorList>
    </citation>
    <scope>NUCLEOTIDE SEQUENCE [LARGE SCALE GENOMIC DNA]</scope>
    <source>
        <strain evidence="4">ATCC BAA-275 / DSM 13257 / NCIMB 13706 / S10</strain>
    </source>
</reference>
<dbReference type="STRING" id="768704.Desmer_1137"/>
<dbReference type="HOGENOM" id="CLU_051813_0_0_9"/>
<dbReference type="InterPro" id="IPR036390">
    <property type="entry name" value="WH_DNA-bd_sf"/>
</dbReference>
<dbReference type="Pfam" id="PF25583">
    <property type="entry name" value="WCX"/>
    <property type="match status" value="1"/>
</dbReference>
<dbReference type="EMBL" id="CP003629">
    <property type="protein sequence ID" value="AFQ43157.1"/>
    <property type="molecule type" value="Genomic_DNA"/>
</dbReference>
<dbReference type="InterPro" id="IPR026881">
    <property type="entry name" value="WYL_dom"/>
</dbReference>
<dbReference type="SUPFAM" id="SSF46785">
    <property type="entry name" value="Winged helix' DNA-binding domain"/>
    <property type="match status" value="1"/>
</dbReference>
<feature type="domain" description="WYL" evidence="1">
    <location>
        <begin position="206"/>
        <end position="274"/>
    </location>
</feature>
<evidence type="ECO:0000313" key="4">
    <source>
        <dbReference type="Proteomes" id="UP000005262"/>
    </source>
</evidence>
<evidence type="ECO:0000313" key="3">
    <source>
        <dbReference type="EMBL" id="AFQ43157.1"/>
    </source>
</evidence>
<protein>
    <submittedName>
        <fullName evidence="3">Putative transcriptional regulator</fullName>
    </submittedName>
</protein>
<dbReference type="InterPro" id="IPR057727">
    <property type="entry name" value="WCX_dom"/>
</dbReference>
<proteinExistence type="predicted"/>
<organism evidence="3 4">
    <name type="scientific">Desulfosporosinus meridiei (strain ATCC BAA-275 / DSM 13257 / KCTC 12902 / NCIMB 13706 / S10)</name>
    <dbReference type="NCBI Taxonomy" id="768704"/>
    <lineage>
        <taxon>Bacteria</taxon>
        <taxon>Bacillati</taxon>
        <taxon>Bacillota</taxon>
        <taxon>Clostridia</taxon>
        <taxon>Eubacteriales</taxon>
        <taxon>Desulfitobacteriaceae</taxon>
        <taxon>Desulfosporosinus</taxon>
    </lineage>
</organism>
<evidence type="ECO:0000259" key="2">
    <source>
        <dbReference type="Pfam" id="PF25583"/>
    </source>
</evidence>
<keyword evidence="4" id="KW-1185">Reference proteome</keyword>
<dbReference type="Proteomes" id="UP000005262">
    <property type="component" value="Chromosome"/>
</dbReference>
<sequence length="388" mass="44793">MGKADLQYKLIKTLAFAPWEYTVKTLADFLGVSQITLNRNLTEMETRGCIFTYDSQGRIFLQQTGWDGFNIKEATLRQMEILRFISAYPNGVKVTEIYSRFNDHKNEKTIGRDLKELLQRQLISNSQGNYAFNANFVIPPIQLDTAEKSLLFEHLAVQQEMSPLKDEVKSLTAKLHISLNIPKNDQDMVIVHGRRPIEDLRRSHFCQRLEECARSCKRILILYRKNEGEVSELELNPLGIMYHWGLDNWYLAAQDNGQEGYIKTYAVDKILTIKELGGNFSRPTGFDLGEWYKYSWGVYRSGKPAKVVIRFHNYYSTIIRVKAELSFRETCVLREDDDGMIMEDMVDGLGELAVWLRSFGQGAEVLEPLELREAVIKDLEQMIENYGG</sequence>
<dbReference type="PROSITE" id="PS52050">
    <property type="entry name" value="WYL"/>
    <property type="match status" value="1"/>
</dbReference>
<dbReference type="KEGG" id="dmi:Desmer_1137"/>
<dbReference type="RefSeq" id="WP_014902076.1">
    <property type="nucleotide sequence ID" value="NC_018515.1"/>
</dbReference>
<dbReference type="PANTHER" id="PTHR34580">
    <property type="match status" value="1"/>
</dbReference>